<dbReference type="InterPro" id="IPR048519">
    <property type="entry name" value="Gfd2/YDR514C-like_C"/>
</dbReference>
<dbReference type="InterPro" id="IPR036397">
    <property type="entry name" value="RNaseH_sf"/>
</dbReference>
<organism evidence="2 3">
    <name type="scientific">Coniophora puteana (strain RWD-64-598)</name>
    <name type="common">Brown rot fungus</name>
    <dbReference type="NCBI Taxonomy" id="741705"/>
    <lineage>
        <taxon>Eukaryota</taxon>
        <taxon>Fungi</taxon>
        <taxon>Dikarya</taxon>
        <taxon>Basidiomycota</taxon>
        <taxon>Agaricomycotina</taxon>
        <taxon>Agaricomycetes</taxon>
        <taxon>Agaricomycetidae</taxon>
        <taxon>Boletales</taxon>
        <taxon>Coniophorineae</taxon>
        <taxon>Coniophoraceae</taxon>
        <taxon>Coniophora</taxon>
    </lineage>
</organism>
<dbReference type="EMBL" id="JH711577">
    <property type="protein sequence ID" value="EIW82114.1"/>
    <property type="molecule type" value="Genomic_DNA"/>
</dbReference>
<keyword evidence="3" id="KW-1185">Reference proteome</keyword>
<protein>
    <recommendedName>
        <fullName evidence="1">Gfd2/YDR514C-like C-terminal domain-containing protein</fullName>
    </recommendedName>
</protein>
<dbReference type="RefSeq" id="XP_007767899.1">
    <property type="nucleotide sequence ID" value="XM_007769709.1"/>
</dbReference>
<comment type="caution">
    <text evidence="2">The sequence shown here is derived from an EMBL/GenBank/DDBJ whole genome shotgun (WGS) entry which is preliminary data.</text>
</comment>
<dbReference type="InterPro" id="IPR012337">
    <property type="entry name" value="RNaseH-like_sf"/>
</dbReference>
<accession>A0A5M3MTN9</accession>
<dbReference type="InterPro" id="IPR040151">
    <property type="entry name" value="Gfd2/YDR514C-like"/>
</dbReference>
<dbReference type="GeneID" id="19200936"/>
<evidence type="ECO:0000313" key="3">
    <source>
        <dbReference type="Proteomes" id="UP000053558"/>
    </source>
</evidence>
<dbReference type="Gene3D" id="3.30.420.10">
    <property type="entry name" value="Ribonuclease H-like superfamily/Ribonuclease H"/>
    <property type="match status" value="1"/>
</dbReference>
<evidence type="ECO:0000259" key="1">
    <source>
        <dbReference type="Pfam" id="PF21762"/>
    </source>
</evidence>
<proteinExistence type="predicted"/>
<dbReference type="PANTHER" id="PTHR28083">
    <property type="entry name" value="GOOD FOR FULL DBP5 ACTIVITY PROTEIN 2"/>
    <property type="match status" value="1"/>
</dbReference>
<evidence type="ECO:0000313" key="2">
    <source>
        <dbReference type="EMBL" id="EIW82114.1"/>
    </source>
</evidence>
<dbReference type="Pfam" id="PF21762">
    <property type="entry name" value="DEDDh_C"/>
    <property type="match status" value="1"/>
</dbReference>
<sequence>MAAPVVKGWYRYTDIWFEWPNAITDPHDRSGIKAGFAHDALVHPEHPFHVDDVDGVELHIGILQNNENRLLFSSDQVEYMRYWLHAMKLTKTLLPLPYSDCLLTDADLRGNPSRVVYKTGGDVRNAIKKIDKDNKRRKGANPKLHDRRQLFERVRSFWSEKKGIWCAIDIEAWDRDHEVITEFGWSAFKWKDADESDDHGHLIVKEYRHYNNTFVPTNRERYSFGESEVLSRANFKSRIQTLLASFQEQGPLFLVFHDYSQDIKYLQSKHMDVDLGGLSMTLPDAVPDHGIFVVDTSELFAALEGESGHNKKSLERMCRHLQIPTEFLHNAGNDARYTALSLKSMASGDPLDIQREQRWPNQTGNVSAPHAPQTGAGVQVSWQPWDEDDEYDDLEGMFGPVSAPAQVEAIH</sequence>
<dbReference type="PANTHER" id="PTHR28083:SF1">
    <property type="entry name" value="GOOD FOR FULL DBP5 ACTIVITY PROTEIN 2"/>
    <property type="match status" value="1"/>
</dbReference>
<name>A0A5M3MTN9_CONPW</name>
<dbReference type="Proteomes" id="UP000053558">
    <property type="component" value="Unassembled WGS sequence"/>
</dbReference>
<dbReference type="OrthoDB" id="5953249at2759"/>
<dbReference type="OMA" id="QIEYIRY"/>
<dbReference type="AlphaFoldDB" id="A0A5M3MTN9"/>
<gene>
    <name evidence="2" type="ORF">CONPUDRAFT_136676</name>
</gene>
<dbReference type="GO" id="GO:0005634">
    <property type="term" value="C:nucleus"/>
    <property type="evidence" value="ECO:0007669"/>
    <property type="project" value="TreeGrafter"/>
</dbReference>
<dbReference type="SUPFAM" id="SSF53098">
    <property type="entry name" value="Ribonuclease H-like"/>
    <property type="match status" value="1"/>
</dbReference>
<dbReference type="GO" id="GO:0003676">
    <property type="term" value="F:nucleic acid binding"/>
    <property type="evidence" value="ECO:0007669"/>
    <property type="project" value="InterPro"/>
</dbReference>
<feature type="domain" description="Gfd2/YDR514C-like C-terminal" evidence="1">
    <location>
        <begin position="164"/>
        <end position="345"/>
    </location>
</feature>
<dbReference type="KEGG" id="cput:CONPUDRAFT_136676"/>
<reference evidence="3" key="1">
    <citation type="journal article" date="2012" name="Science">
        <title>The Paleozoic origin of enzymatic lignin decomposition reconstructed from 31 fungal genomes.</title>
        <authorList>
            <person name="Floudas D."/>
            <person name="Binder M."/>
            <person name="Riley R."/>
            <person name="Barry K."/>
            <person name="Blanchette R.A."/>
            <person name="Henrissat B."/>
            <person name="Martinez A.T."/>
            <person name="Otillar R."/>
            <person name="Spatafora J.W."/>
            <person name="Yadav J.S."/>
            <person name="Aerts A."/>
            <person name="Benoit I."/>
            <person name="Boyd A."/>
            <person name="Carlson A."/>
            <person name="Copeland A."/>
            <person name="Coutinho P.M."/>
            <person name="de Vries R.P."/>
            <person name="Ferreira P."/>
            <person name="Findley K."/>
            <person name="Foster B."/>
            <person name="Gaskell J."/>
            <person name="Glotzer D."/>
            <person name="Gorecki P."/>
            <person name="Heitman J."/>
            <person name="Hesse C."/>
            <person name="Hori C."/>
            <person name="Igarashi K."/>
            <person name="Jurgens J.A."/>
            <person name="Kallen N."/>
            <person name="Kersten P."/>
            <person name="Kohler A."/>
            <person name="Kuees U."/>
            <person name="Kumar T.K.A."/>
            <person name="Kuo A."/>
            <person name="LaButti K."/>
            <person name="Larrondo L.F."/>
            <person name="Lindquist E."/>
            <person name="Ling A."/>
            <person name="Lombard V."/>
            <person name="Lucas S."/>
            <person name="Lundell T."/>
            <person name="Martin R."/>
            <person name="McLaughlin D.J."/>
            <person name="Morgenstern I."/>
            <person name="Morin E."/>
            <person name="Murat C."/>
            <person name="Nagy L.G."/>
            <person name="Nolan M."/>
            <person name="Ohm R.A."/>
            <person name="Patyshakuliyeva A."/>
            <person name="Rokas A."/>
            <person name="Ruiz-Duenas F.J."/>
            <person name="Sabat G."/>
            <person name="Salamov A."/>
            <person name="Samejima M."/>
            <person name="Schmutz J."/>
            <person name="Slot J.C."/>
            <person name="St John F."/>
            <person name="Stenlid J."/>
            <person name="Sun H."/>
            <person name="Sun S."/>
            <person name="Syed K."/>
            <person name="Tsang A."/>
            <person name="Wiebenga A."/>
            <person name="Young D."/>
            <person name="Pisabarro A."/>
            <person name="Eastwood D.C."/>
            <person name="Martin F."/>
            <person name="Cullen D."/>
            <person name="Grigoriev I.V."/>
            <person name="Hibbett D.S."/>
        </authorList>
    </citation>
    <scope>NUCLEOTIDE SEQUENCE [LARGE SCALE GENOMIC DNA]</scope>
    <source>
        <strain evidence="3">RWD-64-598 SS2</strain>
    </source>
</reference>